<name>A0A8E2E644_9PEZI</name>
<dbReference type="InterPro" id="IPR036396">
    <property type="entry name" value="Cyt_P450_sf"/>
</dbReference>
<evidence type="ECO:0000313" key="7">
    <source>
        <dbReference type="Proteomes" id="UP000250266"/>
    </source>
</evidence>
<dbReference type="InterPro" id="IPR001128">
    <property type="entry name" value="Cyt_P450"/>
</dbReference>
<dbReference type="SUPFAM" id="SSF48264">
    <property type="entry name" value="Cytochrome P450"/>
    <property type="match status" value="1"/>
</dbReference>
<keyword evidence="4 5" id="KW-0408">Iron</keyword>
<keyword evidence="5" id="KW-0349">Heme</keyword>
<dbReference type="EMBL" id="KV745094">
    <property type="protein sequence ID" value="OCK77891.1"/>
    <property type="molecule type" value="Genomic_DNA"/>
</dbReference>
<comment type="cofactor">
    <cofactor evidence="5">
        <name>heme</name>
        <dbReference type="ChEBI" id="CHEBI:30413"/>
    </cofactor>
</comment>
<keyword evidence="7" id="KW-1185">Reference proteome</keyword>
<comment type="similarity">
    <text evidence="1">Belongs to the cytochrome P450 family.</text>
</comment>
<dbReference type="PRINTS" id="PR00385">
    <property type="entry name" value="P450"/>
</dbReference>
<dbReference type="GO" id="GO:0016705">
    <property type="term" value="F:oxidoreductase activity, acting on paired donors, with incorporation or reduction of molecular oxygen"/>
    <property type="evidence" value="ECO:0007669"/>
    <property type="project" value="InterPro"/>
</dbReference>
<dbReference type="AlphaFoldDB" id="A0A8E2E644"/>
<accession>A0A8E2E644</accession>
<sequence>PPGPPSNIIFGTPNYVTYQPHHWYRNLSKKYGPIVSVWKGTNLHIVLNTAEDIQELCTKRGTVYSSRPKMFVFHDIIFHGMFIASCPYNESWRKQRKILTLCVGPSKIKALQPCQEYEARQYMNDLLNSPENFYLHAERFGTSILTSTVYGYRAHDIHHPSALALLMMGSWMEHKMHPTRYIDDNWPILQRIPRALAPWRRQYYKDAALLLKIAKAWWEPCKQRVKDGINIPCFATDFAKTYESEGWSNDEASMVTVSLLLAGAGTTGATLNFLIMGCCTNPEAMRKAHEELDRVIGDKRLPVAEDEPNLPYVRAMIKEGLRWRPFSNQAGFHHATSKDDVYKGFRIPAGTRIIPNAYSIHQDEKKYPNPDNFEPMRYINYSLSATEAANLKDGEQRDHFGYGAGRRICAGMYVAEASLFIAVSKLLWGFDIGYAKDDMGKDIPIDTLAYDGGLFGKPEVYKACIAPRSPAHAKVIRESFAEATTDVRSLADESNDGNLAGMQELVDILKNDPDVTVG</sequence>
<dbReference type="GO" id="GO:0005506">
    <property type="term" value="F:iron ion binding"/>
    <property type="evidence" value="ECO:0007669"/>
    <property type="project" value="InterPro"/>
</dbReference>
<dbReference type="OrthoDB" id="2789670at2759"/>
<evidence type="ECO:0000313" key="6">
    <source>
        <dbReference type="EMBL" id="OCK77891.1"/>
    </source>
</evidence>
<dbReference type="PANTHER" id="PTHR46300">
    <property type="entry name" value="P450, PUTATIVE (EUROFUNG)-RELATED-RELATED"/>
    <property type="match status" value="1"/>
</dbReference>
<keyword evidence="3" id="KW-0560">Oxidoreductase</keyword>
<dbReference type="GO" id="GO:0020037">
    <property type="term" value="F:heme binding"/>
    <property type="evidence" value="ECO:0007669"/>
    <property type="project" value="InterPro"/>
</dbReference>
<protein>
    <submittedName>
        <fullName evidence="6">Cytochrome P450</fullName>
    </submittedName>
</protein>
<evidence type="ECO:0000256" key="3">
    <source>
        <dbReference type="ARBA" id="ARBA00023002"/>
    </source>
</evidence>
<dbReference type="PANTHER" id="PTHR46300:SF11">
    <property type="entry name" value="OXIDOREDUCTASE, PUTATIVE-RELATED"/>
    <property type="match status" value="1"/>
</dbReference>
<gene>
    <name evidence="6" type="ORF">K432DRAFT_303192</name>
</gene>
<dbReference type="CDD" id="cd11065">
    <property type="entry name" value="CYP64-like"/>
    <property type="match status" value="1"/>
</dbReference>
<dbReference type="GO" id="GO:0004497">
    <property type="term" value="F:monooxygenase activity"/>
    <property type="evidence" value="ECO:0007669"/>
    <property type="project" value="InterPro"/>
</dbReference>
<evidence type="ECO:0000256" key="1">
    <source>
        <dbReference type="ARBA" id="ARBA00010617"/>
    </source>
</evidence>
<reference evidence="6 7" key="1">
    <citation type="journal article" date="2016" name="Nat. Commun.">
        <title>Ectomycorrhizal ecology is imprinted in the genome of the dominant symbiotic fungus Cenococcum geophilum.</title>
        <authorList>
            <consortium name="DOE Joint Genome Institute"/>
            <person name="Peter M."/>
            <person name="Kohler A."/>
            <person name="Ohm R.A."/>
            <person name="Kuo A."/>
            <person name="Krutzmann J."/>
            <person name="Morin E."/>
            <person name="Arend M."/>
            <person name="Barry K.W."/>
            <person name="Binder M."/>
            <person name="Choi C."/>
            <person name="Clum A."/>
            <person name="Copeland A."/>
            <person name="Grisel N."/>
            <person name="Haridas S."/>
            <person name="Kipfer T."/>
            <person name="LaButti K."/>
            <person name="Lindquist E."/>
            <person name="Lipzen A."/>
            <person name="Maire R."/>
            <person name="Meier B."/>
            <person name="Mihaltcheva S."/>
            <person name="Molinier V."/>
            <person name="Murat C."/>
            <person name="Poggeler S."/>
            <person name="Quandt C.A."/>
            <person name="Sperisen C."/>
            <person name="Tritt A."/>
            <person name="Tisserant E."/>
            <person name="Crous P.W."/>
            <person name="Henrissat B."/>
            <person name="Nehls U."/>
            <person name="Egli S."/>
            <person name="Spatafora J.W."/>
            <person name="Grigoriev I.V."/>
            <person name="Martin F.M."/>
        </authorList>
    </citation>
    <scope>NUCLEOTIDE SEQUENCE [LARGE SCALE GENOMIC DNA]</scope>
    <source>
        <strain evidence="6 7">CBS 459.81</strain>
    </source>
</reference>
<dbReference type="Proteomes" id="UP000250266">
    <property type="component" value="Unassembled WGS sequence"/>
</dbReference>
<dbReference type="Gene3D" id="1.10.630.10">
    <property type="entry name" value="Cytochrome P450"/>
    <property type="match status" value="1"/>
</dbReference>
<feature type="non-terminal residue" evidence="6">
    <location>
        <position position="1"/>
    </location>
</feature>
<evidence type="ECO:0000256" key="5">
    <source>
        <dbReference type="PIRSR" id="PIRSR602401-1"/>
    </source>
</evidence>
<keyword evidence="2 5" id="KW-0479">Metal-binding</keyword>
<organism evidence="6 7">
    <name type="scientific">Lepidopterella palustris CBS 459.81</name>
    <dbReference type="NCBI Taxonomy" id="1314670"/>
    <lineage>
        <taxon>Eukaryota</taxon>
        <taxon>Fungi</taxon>
        <taxon>Dikarya</taxon>
        <taxon>Ascomycota</taxon>
        <taxon>Pezizomycotina</taxon>
        <taxon>Dothideomycetes</taxon>
        <taxon>Pleosporomycetidae</taxon>
        <taxon>Mytilinidiales</taxon>
        <taxon>Argynnaceae</taxon>
        <taxon>Lepidopterella</taxon>
    </lineage>
</organism>
<proteinExistence type="inferred from homology"/>
<dbReference type="Pfam" id="PF00067">
    <property type="entry name" value="p450"/>
    <property type="match status" value="1"/>
</dbReference>
<dbReference type="PRINTS" id="PR00463">
    <property type="entry name" value="EP450I"/>
</dbReference>
<evidence type="ECO:0000256" key="2">
    <source>
        <dbReference type="ARBA" id="ARBA00022723"/>
    </source>
</evidence>
<feature type="binding site" description="axial binding residue" evidence="5">
    <location>
        <position position="409"/>
    </location>
    <ligand>
        <name>heme</name>
        <dbReference type="ChEBI" id="CHEBI:30413"/>
    </ligand>
    <ligandPart>
        <name>Fe</name>
        <dbReference type="ChEBI" id="CHEBI:18248"/>
    </ligandPart>
</feature>
<evidence type="ECO:0000256" key="4">
    <source>
        <dbReference type="ARBA" id="ARBA00023004"/>
    </source>
</evidence>
<dbReference type="InterPro" id="IPR002401">
    <property type="entry name" value="Cyt_P450_E_grp-I"/>
</dbReference>
<dbReference type="InterPro" id="IPR050364">
    <property type="entry name" value="Cytochrome_P450_fung"/>
</dbReference>